<evidence type="ECO:0000313" key="3">
    <source>
        <dbReference type="Proteomes" id="UP000001542"/>
    </source>
</evidence>
<dbReference type="GO" id="GO:0005829">
    <property type="term" value="C:cytosol"/>
    <property type="evidence" value="ECO:0000318"/>
    <property type="project" value="GO_Central"/>
</dbReference>
<protein>
    <submittedName>
        <fullName evidence="2">Phosphorylase family protein</fullName>
    </submittedName>
</protein>
<dbReference type="Gene3D" id="3.40.50.1580">
    <property type="entry name" value="Nucleoside phosphorylase domain"/>
    <property type="match status" value="1"/>
</dbReference>
<organism evidence="2 3">
    <name type="scientific">Trichomonas vaginalis (strain ATCC PRA-98 / G3)</name>
    <dbReference type="NCBI Taxonomy" id="412133"/>
    <lineage>
        <taxon>Eukaryota</taxon>
        <taxon>Metamonada</taxon>
        <taxon>Parabasalia</taxon>
        <taxon>Trichomonadida</taxon>
        <taxon>Trichomonadidae</taxon>
        <taxon>Trichomonas</taxon>
    </lineage>
</organism>
<dbReference type="OrthoDB" id="416752at2759"/>
<reference evidence="2" key="1">
    <citation type="submission" date="2006-10" db="EMBL/GenBank/DDBJ databases">
        <authorList>
            <person name="Amadeo P."/>
            <person name="Zhao Q."/>
            <person name="Wortman J."/>
            <person name="Fraser-Liggett C."/>
            <person name="Carlton J."/>
        </authorList>
    </citation>
    <scope>NUCLEOTIDE SEQUENCE</scope>
    <source>
        <strain evidence="2">G3</strain>
    </source>
</reference>
<dbReference type="PANTHER" id="PTHR43691">
    <property type="entry name" value="URIDINE PHOSPHORYLASE"/>
    <property type="match status" value="1"/>
</dbReference>
<dbReference type="STRING" id="5722.A2EQ02"/>
<name>A2EQ02_TRIV3</name>
<proteinExistence type="predicted"/>
<dbReference type="EMBL" id="DS113453">
    <property type="protein sequence ID" value="EAY05267.1"/>
    <property type="molecule type" value="Genomic_DNA"/>
</dbReference>
<dbReference type="InterPro" id="IPR000845">
    <property type="entry name" value="Nucleoside_phosphorylase_d"/>
</dbReference>
<keyword evidence="3" id="KW-1185">Reference proteome</keyword>
<dbReference type="SMR" id="A2EQ02"/>
<dbReference type="Proteomes" id="UP000001542">
    <property type="component" value="Unassembled WGS sequence"/>
</dbReference>
<evidence type="ECO:0000259" key="1">
    <source>
        <dbReference type="Pfam" id="PF01048"/>
    </source>
</evidence>
<dbReference type="AlphaFoldDB" id="A2EQ02"/>
<dbReference type="VEuPathDB" id="TrichDB:TVAG_020130"/>
<dbReference type="GO" id="GO:0006218">
    <property type="term" value="P:uridine catabolic process"/>
    <property type="evidence" value="ECO:0000318"/>
    <property type="project" value="GO_Central"/>
</dbReference>
<sequence length="279" mass="31330">MENTLFRWDNPSQSCFDADGRIQPLNCKKGELSNRIITVGDPNRALKISQSFDKDFPVIVRKSNMQLTTYTGKKNGVLISVVGTGMGFTMVDLLVTQARAILEGPIYLIRFGTCGSLHADVPVGCFAISNKAYGIRQSYENEEFPYELSTKPFIMDEDLMNRIYKEFTESMPQYRSVIGPVWSADTFYGSQGRQDSNFISHNENVISKILEIEPESLNFEMETYILAFLGHMFPQAQLRVGAVCITLAQRTSGAFLSNEEKYTMECTAADALLKILSDL</sequence>
<dbReference type="Pfam" id="PF01048">
    <property type="entry name" value="PNP_UDP_1"/>
    <property type="match status" value="1"/>
</dbReference>
<gene>
    <name evidence="2" type="ORF">TVAG_020130</name>
</gene>
<feature type="domain" description="Nucleoside phosphorylase" evidence="1">
    <location>
        <begin position="35"/>
        <end position="274"/>
    </location>
</feature>
<dbReference type="eggNOG" id="ENOG502RXRP">
    <property type="taxonomic scope" value="Eukaryota"/>
</dbReference>
<dbReference type="RefSeq" id="XP_001317490.1">
    <property type="nucleotide sequence ID" value="XM_001317455.1"/>
</dbReference>
<reference evidence="2" key="2">
    <citation type="journal article" date="2007" name="Science">
        <title>Draft genome sequence of the sexually transmitted pathogen Trichomonas vaginalis.</title>
        <authorList>
            <person name="Carlton J.M."/>
            <person name="Hirt R.P."/>
            <person name="Silva J.C."/>
            <person name="Delcher A.L."/>
            <person name="Schatz M."/>
            <person name="Zhao Q."/>
            <person name="Wortman J.R."/>
            <person name="Bidwell S.L."/>
            <person name="Alsmark U.C.M."/>
            <person name="Besteiro S."/>
            <person name="Sicheritz-Ponten T."/>
            <person name="Noel C.J."/>
            <person name="Dacks J.B."/>
            <person name="Foster P.G."/>
            <person name="Simillion C."/>
            <person name="Van de Peer Y."/>
            <person name="Miranda-Saavedra D."/>
            <person name="Barton G.J."/>
            <person name="Westrop G.D."/>
            <person name="Mueller S."/>
            <person name="Dessi D."/>
            <person name="Fiori P.L."/>
            <person name="Ren Q."/>
            <person name="Paulsen I."/>
            <person name="Zhang H."/>
            <person name="Bastida-Corcuera F.D."/>
            <person name="Simoes-Barbosa A."/>
            <person name="Brown M.T."/>
            <person name="Hayes R.D."/>
            <person name="Mukherjee M."/>
            <person name="Okumura C.Y."/>
            <person name="Schneider R."/>
            <person name="Smith A.J."/>
            <person name="Vanacova S."/>
            <person name="Villalvazo M."/>
            <person name="Haas B.J."/>
            <person name="Pertea M."/>
            <person name="Feldblyum T.V."/>
            <person name="Utterback T.R."/>
            <person name="Shu C.L."/>
            <person name="Osoegawa K."/>
            <person name="de Jong P.J."/>
            <person name="Hrdy I."/>
            <person name="Horvathova L."/>
            <person name="Zubacova Z."/>
            <person name="Dolezal P."/>
            <person name="Malik S.B."/>
            <person name="Logsdon J.M. Jr."/>
            <person name="Henze K."/>
            <person name="Gupta A."/>
            <person name="Wang C.C."/>
            <person name="Dunne R.L."/>
            <person name="Upcroft J.A."/>
            <person name="Upcroft P."/>
            <person name="White O."/>
            <person name="Salzberg S.L."/>
            <person name="Tang P."/>
            <person name="Chiu C.-H."/>
            <person name="Lee Y.-S."/>
            <person name="Embley T.M."/>
            <person name="Coombs G.H."/>
            <person name="Mottram J.C."/>
            <person name="Tachezy J."/>
            <person name="Fraser-Liggett C.M."/>
            <person name="Johnson P.J."/>
        </authorList>
    </citation>
    <scope>NUCLEOTIDE SEQUENCE [LARGE SCALE GENOMIC DNA]</scope>
    <source>
        <strain evidence="2">G3</strain>
    </source>
</reference>
<dbReference type="KEGG" id="tva:4763133"/>
<accession>A2EQ02</accession>
<dbReference type="GO" id="GO:0004850">
    <property type="term" value="F:uridine phosphorylase activity"/>
    <property type="evidence" value="ECO:0000318"/>
    <property type="project" value="GO_Central"/>
</dbReference>
<dbReference type="SUPFAM" id="SSF53167">
    <property type="entry name" value="Purine and uridine phosphorylases"/>
    <property type="match status" value="1"/>
</dbReference>
<dbReference type="CDD" id="cd17769">
    <property type="entry name" value="NP_TgUP-like"/>
    <property type="match status" value="1"/>
</dbReference>
<evidence type="ECO:0000313" key="2">
    <source>
        <dbReference type="EMBL" id="EAY05267.1"/>
    </source>
</evidence>
<dbReference type="OMA" id="TFEMETF"/>
<dbReference type="PANTHER" id="PTHR43691:SF14">
    <property type="entry name" value="URIDINE PHOSPHORYLASE"/>
    <property type="match status" value="1"/>
</dbReference>
<dbReference type="InterPro" id="IPR035994">
    <property type="entry name" value="Nucleoside_phosphorylase_sf"/>
</dbReference>
<dbReference type="VEuPathDB" id="TrichDB:TVAGG3_0338570"/>
<dbReference type="InParanoid" id="A2EQ02"/>